<dbReference type="OrthoDB" id="376409at2157"/>
<dbReference type="AlphaFoldDB" id="A0A7M1UQ87"/>
<evidence type="ECO:0000313" key="3">
    <source>
        <dbReference type="Proteomes" id="UP000593766"/>
    </source>
</evidence>
<keyword evidence="1" id="KW-1133">Transmembrane helix</keyword>
<evidence type="ECO:0000256" key="1">
    <source>
        <dbReference type="SAM" id="Phobius"/>
    </source>
</evidence>
<dbReference type="Proteomes" id="UP000593766">
    <property type="component" value="Chromosome"/>
</dbReference>
<evidence type="ECO:0000313" key="2">
    <source>
        <dbReference type="EMBL" id="QOR94410.1"/>
    </source>
</evidence>
<dbReference type="GeneID" id="59453771"/>
<feature type="transmembrane region" description="Helical" evidence="1">
    <location>
        <begin position="59"/>
        <end position="82"/>
    </location>
</feature>
<reference evidence="2 3" key="1">
    <citation type="submission" date="2020-10" db="EMBL/GenBank/DDBJ databases">
        <title>Complete genome sequence of Thermosphaera aggregans strain 3507.</title>
        <authorList>
            <person name="Zayulina K.S."/>
            <person name="Elcheninov A.G."/>
            <person name="Toshchakov S.V."/>
            <person name="Kublanov I.V."/>
            <person name="Kochetkova T.V."/>
        </authorList>
    </citation>
    <scope>NUCLEOTIDE SEQUENCE [LARGE SCALE GENOMIC DNA]</scope>
    <source>
        <strain evidence="2 3">3507</strain>
    </source>
</reference>
<dbReference type="KEGG" id="tcs:IMZ38_00095"/>
<keyword evidence="3" id="KW-1185">Reference proteome</keyword>
<gene>
    <name evidence="2" type="ORF">IMZ38_00095</name>
</gene>
<keyword evidence="1" id="KW-0472">Membrane</keyword>
<name>A0A7M1UQ87_9CREN</name>
<protein>
    <submittedName>
        <fullName evidence="2">Uncharacterized protein</fullName>
    </submittedName>
</protein>
<feature type="transmembrane region" description="Helical" evidence="1">
    <location>
        <begin position="26"/>
        <end position="47"/>
    </location>
</feature>
<dbReference type="EMBL" id="CP063144">
    <property type="protein sequence ID" value="QOR94410.1"/>
    <property type="molecule type" value="Genomic_DNA"/>
</dbReference>
<accession>A0A7M1UQ87</accession>
<dbReference type="RefSeq" id="WP_193436209.1">
    <property type="nucleotide sequence ID" value="NZ_CP063144.1"/>
</dbReference>
<keyword evidence="1" id="KW-0812">Transmembrane</keyword>
<proteinExistence type="predicted"/>
<sequence length="132" mass="15241">MKDRFRKELYSHLVEYDVVLDKARKYSLILAGVSTVAVLGNWVYNIMNLQYFNPNSATQLIAISILYSSLILFSAAIGFILPHFSTYVRPRVFKEMKDERIRVLLQTSMLIILSITLAITFFIAYSFYAQVV</sequence>
<organism evidence="2 3">
    <name type="scientific">Thermosphaera chiliense</name>
    <dbReference type="NCBI Taxonomy" id="3402707"/>
    <lineage>
        <taxon>Archaea</taxon>
        <taxon>Thermoproteota</taxon>
        <taxon>Thermoprotei</taxon>
        <taxon>Desulfurococcales</taxon>
        <taxon>Desulfurococcaceae</taxon>
        <taxon>Thermosphaera</taxon>
    </lineage>
</organism>
<feature type="transmembrane region" description="Helical" evidence="1">
    <location>
        <begin position="103"/>
        <end position="128"/>
    </location>
</feature>